<keyword evidence="4" id="KW-1185">Reference proteome</keyword>
<reference evidence="3 4" key="1">
    <citation type="submission" date="2016-10" db="EMBL/GenBank/DDBJ databases">
        <authorList>
            <person name="de Groot N.N."/>
        </authorList>
    </citation>
    <scope>NUCLEOTIDE SEQUENCE [LARGE SCALE GENOMIC DNA]</scope>
    <source>
        <strain evidence="3 4">DSM 18610</strain>
    </source>
</reference>
<organism evidence="3 4">
    <name type="scientific">Pedobacter rhizosphaerae</name>
    <dbReference type="NCBI Taxonomy" id="390241"/>
    <lineage>
        <taxon>Bacteria</taxon>
        <taxon>Pseudomonadati</taxon>
        <taxon>Bacteroidota</taxon>
        <taxon>Sphingobacteriia</taxon>
        <taxon>Sphingobacteriales</taxon>
        <taxon>Sphingobacteriaceae</taxon>
        <taxon>Pedobacter</taxon>
    </lineage>
</organism>
<protein>
    <submittedName>
        <fullName evidence="3">Nucleoside-diphosphate-sugar epimerase</fullName>
    </submittedName>
</protein>
<dbReference type="Proteomes" id="UP000199572">
    <property type="component" value="Unassembled WGS sequence"/>
</dbReference>
<proteinExistence type="inferred from homology"/>
<dbReference type="RefSeq" id="WP_090888738.1">
    <property type="nucleotide sequence ID" value="NZ_FOGG01000043.1"/>
</dbReference>
<dbReference type="InterPro" id="IPR001509">
    <property type="entry name" value="Epimerase_deHydtase"/>
</dbReference>
<dbReference type="SUPFAM" id="SSF51735">
    <property type="entry name" value="NAD(P)-binding Rossmann-fold domains"/>
    <property type="match status" value="1"/>
</dbReference>
<dbReference type="Pfam" id="PF01370">
    <property type="entry name" value="Epimerase"/>
    <property type="match status" value="1"/>
</dbReference>
<sequence length="329" mass="37372">MKKRVLITGATGFVGYHLIKTALEHDLEVYANVRSSSAVEHLKHFDIKFVDLDFNSIYLLKRDIEEKKYHYIVHAAATTKAPTLQEYNEINATYTRNLAVASTISSHKIEKFVFLSSLAALGPLNNENEILTDQAAANPVTNYGISKSLAETYLSEIEDLPLIIIRPTAVYGPREKDIFILFKTIRSGLELYIGSEAQQLSFVYVSDLAELIIKTLKSNIINKSYNISDGQVYDRFALALYARQALNKKTFSFNVPVPIIKGLAWCMDGAYSLFKKTPALNLDKVKELTARNWACSIDNLKRDFNYSPKYNLEQGISETIKWYKDNNWL</sequence>
<dbReference type="Gene3D" id="3.40.50.720">
    <property type="entry name" value="NAD(P)-binding Rossmann-like Domain"/>
    <property type="match status" value="1"/>
</dbReference>
<gene>
    <name evidence="3" type="ORF">SAMN04488023_1438</name>
</gene>
<dbReference type="STRING" id="390241.SAMN04488023_1438"/>
<name>A0A1H9VGX4_9SPHI</name>
<comment type="similarity">
    <text evidence="1">Belongs to the NAD(P)-dependent epimerase/dehydratase family.</text>
</comment>
<dbReference type="InterPro" id="IPR036291">
    <property type="entry name" value="NAD(P)-bd_dom_sf"/>
</dbReference>
<dbReference type="EMBL" id="FOGG01000043">
    <property type="protein sequence ID" value="SES20935.1"/>
    <property type="molecule type" value="Genomic_DNA"/>
</dbReference>
<dbReference type="OrthoDB" id="1490291at2"/>
<evidence type="ECO:0000313" key="3">
    <source>
        <dbReference type="EMBL" id="SES20935.1"/>
    </source>
</evidence>
<dbReference type="AlphaFoldDB" id="A0A1H9VGX4"/>
<dbReference type="PANTHER" id="PTHR43000">
    <property type="entry name" value="DTDP-D-GLUCOSE 4,6-DEHYDRATASE-RELATED"/>
    <property type="match status" value="1"/>
</dbReference>
<evidence type="ECO:0000259" key="2">
    <source>
        <dbReference type="Pfam" id="PF01370"/>
    </source>
</evidence>
<accession>A0A1H9VGX4</accession>
<feature type="domain" description="NAD-dependent epimerase/dehydratase" evidence="2">
    <location>
        <begin position="5"/>
        <end position="227"/>
    </location>
</feature>
<evidence type="ECO:0000256" key="1">
    <source>
        <dbReference type="ARBA" id="ARBA00007637"/>
    </source>
</evidence>
<evidence type="ECO:0000313" key="4">
    <source>
        <dbReference type="Proteomes" id="UP000199572"/>
    </source>
</evidence>